<comment type="caution">
    <text evidence="2">The sequence shown here is derived from an EMBL/GenBank/DDBJ whole genome shotgun (WGS) entry which is preliminary data.</text>
</comment>
<dbReference type="AlphaFoldDB" id="W4V5V5"/>
<evidence type="ECO:0000259" key="1">
    <source>
        <dbReference type="PROSITE" id="PS50075"/>
    </source>
</evidence>
<proteinExistence type="predicted"/>
<dbReference type="InterPro" id="IPR009081">
    <property type="entry name" value="PP-bd_ACP"/>
</dbReference>
<dbReference type="RefSeq" id="WP_038288166.1">
    <property type="nucleotide sequence ID" value="NZ_BAVR01000015.1"/>
</dbReference>
<protein>
    <recommendedName>
        <fullName evidence="1">Carrier domain-containing protein</fullName>
    </recommendedName>
</protein>
<accession>W4V5V5</accession>
<gene>
    <name evidence="2" type="ORF">JCM21531_1619</name>
</gene>
<dbReference type="SUPFAM" id="SSF47336">
    <property type="entry name" value="ACP-like"/>
    <property type="match status" value="1"/>
</dbReference>
<feature type="domain" description="Carrier" evidence="1">
    <location>
        <begin position="5"/>
        <end position="84"/>
    </location>
</feature>
<dbReference type="STRING" id="1294263.JCM21531_1619"/>
<organism evidence="2 3">
    <name type="scientific">Acetivibrio straminisolvens JCM 21531</name>
    <dbReference type="NCBI Taxonomy" id="1294263"/>
    <lineage>
        <taxon>Bacteria</taxon>
        <taxon>Bacillati</taxon>
        <taxon>Bacillota</taxon>
        <taxon>Clostridia</taxon>
        <taxon>Eubacteriales</taxon>
        <taxon>Oscillospiraceae</taxon>
        <taxon>Acetivibrio</taxon>
    </lineage>
</organism>
<dbReference type="Gene3D" id="1.10.1200.10">
    <property type="entry name" value="ACP-like"/>
    <property type="match status" value="1"/>
</dbReference>
<evidence type="ECO:0000313" key="3">
    <source>
        <dbReference type="Proteomes" id="UP000019109"/>
    </source>
</evidence>
<dbReference type="InterPro" id="IPR036736">
    <property type="entry name" value="ACP-like_sf"/>
</dbReference>
<reference evidence="2" key="1">
    <citation type="journal article" date="2014" name="Genome Announc.">
        <title>Draft Genome Sequence of Clostridium straminisolvens Strain JCM 21531T, Isolated from a Cellulose-Degrading Bacterial Community.</title>
        <authorList>
            <person name="Yuki M."/>
            <person name="Oshima K."/>
            <person name="Suda W."/>
            <person name="Sakamoto M."/>
            <person name="Kitamura K."/>
            <person name="Iida T."/>
            <person name="Hattori M."/>
            <person name="Ohkuma M."/>
        </authorList>
    </citation>
    <scope>NUCLEOTIDE SEQUENCE [LARGE SCALE GENOMIC DNA]</scope>
    <source>
        <strain evidence="2">JCM 21531</strain>
    </source>
</reference>
<evidence type="ECO:0000313" key="2">
    <source>
        <dbReference type="EMBL" id="GAE88193.1"/>
    </source>
</evidence>
<keyword evidence="3" id="KW-1185">Reference proteome</keyword>
<dbReference type="EMBL" id="BAVR01000015">
    <property type="protein sequence ID" value="GAE88193.1"/>
    <property type="molecule type" value="Genomic_DNA"/>
</dbReference>
<sequence length="91" mass="10242">MCLENNIFEEVKDIILGLSSVNLSNINVTGETKIFDELGISSINFVVMIAEIEDKFNITINLEDVDVLKLNQIKSIVELVEKTLEIEKAED</sequence>
<dbReference type="Pfam" id="PF00550">
    <property type="entry name" value="PP-binding"/>
    <property type="match status" value="1"/>
</dbReference>
<dbReference type="Proteomes" id="UP000019109">
    <property type="component" value="Unassembled WGS sequence"/>
</dbReference>
<dbReference type="PROSITE" id="PS50075">
    <property type="entry name" value="CARRIER"/>
    <property type="match status" value="1"/>
</dbReference>
<name>W4V5V5_9FIRM</name>